<organism evidence="1 2">
    <name type="scientific">Acetobacter malorum</name>
    <dbReference type="NCBI Taxonomy" id="178901"/>
    <lineage>
        <taxon>Bacteria</taxon>
        <taxon>Pseudomonadati</taxon>
        <taxon>Pseudomonadota</taxon>
        <taxon>Alphaproteobacteria</taxon>
        <taxon>Acetobacterales</taxon>
        <taxon>Acetobacteraceae</taxon>
        <taxon>Acetobacter</taxon>
    </lineage>
</organism>
<proteinExistence type="predicted"/>
<gene>
    <name evidence="1" type="ORF">AD953_11670</name>
</gene>
<dbReference type="EMBL" id="LHZZ01000607">
    <property type="protein sequence ID" value="KXV74454.1"/>
    <property type="molecule type" value="Genomic_DNA"/>
</dbReference>
<name>A0A149V2N4_9PROT</name>
<dbReference type="AlphaFoldDB" id="A0A149V2N4"/>
<reference evidence="1 2" key="1">
    <citation type="submission" date="2015-06" db="EMBL/GenBank/DDBJ databases">
        <title>Improved classification and identification of acetic acid bacteria using matrix-assisted laser desorption/ionization time-of-flight mass spectrometry; Gluconobacter nephelii and Gluconobacter uchimurae are later heterotypic synonyms of Gluconobacter japonicus and Gluconobacter oxydans, respectively.</title>
        <authorList>
            <person name="Li L."/>
            <person name="Cleenwerck I."/>
            <person name="De Vuyst L."/>
            <person name="Vandamme P."/>
        </authorList>
    </citation>
    <scope>NUCLEOTIDE SEQUENCE [LARGE SCALE GENOMIC DNA]</scope>
    <source>
        <strain evidence="1 2">LMG 1604</strain>
    </source>
</reference>
<accession>A0A149V2N4</accession>
<evidence type="ECO:0000313" key="2">
    <source>
        <dbReference type="Proteomes" id="UP000075538"/>
    </source>
</evidence>
<protein>
    <submittedName>
        <fullName evidence="1">Uncharacterized protein</fullName>
    </submittedName>
</protein>
<dbReference type="PATRIC" id="fig|178901.15.peg.2459"/>
<dbReference type="Proteomes" id="UP000075538">
    <property type="component" value="Unassembled WGS sequence"/>
</dbReference>
<evidence type="ECO:0000313" key="1">
    <source>
        <dbReference type="EMBL" id="KXV74454.1"/>
    </source>
</evidence>
<sequence>MRRVQDFRGFNERHLVYQLANLSAVQATKICNISSRAFNQKLNRSGIDCSGSGNDVHFPQKLSALLD</sequence>
<comment type="caution">
    <text evidence="1">The sequence shown here is derived from an EMBL/GenBank/DDBJ whole genome shotgun (WGS) entry which is preliminary data.</text>
</comment>